<dbReference type="AlphaFoldDB" id="A0A1I8P2J9"/>
<protein>
    <recommendedName>
        <fullName evidence="8">Probable methylcrotonoyl-CoA carboxylase beta chain, mitochondrial</fullName>
        <ecNumber evidence="3">6.4.1.4</ecNumber>
    </recommendedName>
    <alternativeName>
        <fullName evidence="6">3-methylcrotonyl-CoA carboxylase 2</fullName>
    </alternativeName>
    <alternativeName>
        <fullName evidence="4">3-methylcrotonyl-CoA carboxylase non-biotin-containing subunit</fullName>
    </alternativeName>
    <alternativeName>
        <fullName evidence="5">3-methylcrotonyl-CoA:carbon dioxide ligase subunit beta</fullName>
    </alternativeName>
</protein>
<dbReference type="PROSITE" id="PS50980">
    <property type="entry name" value="COA_CT_NTER"/>
    <property type="match status" value="1"/>
</dbReference>
<evidence type="ECO:0000256" key="7">
    <source>
        <dbReference type="ARBA" id="ARBA00052347"/>
    </source>
</evidence>
<dbReference type="PANTHER" id="PTHR22855:SF13">
    <property type="entry name" value="METHYLCROTONOYL-COA CARBOXYLASE BETA CHAIN, MITOCHONDRIAL"/>
    <property type="match status" value="1"/>
</dbReference>
<evidence type="ECO:0000256" key="5">
    <source>
        <dbReference type="ARBA" id="ARBA00031237"/>
    </source>
</evidence>
<gene>
    <name evidence="11" type="primary">106095920</name>
</gene>
<reference evidence="11" key="1">
    <citation type="submission" date="2020-05" db="UniProtKB">
        <authorList>
            <consortium name="EnsemblMetazoa"/>
        </authorList>
    </citation>
    <scope>IDENTIFICATION</scope>
    <source>
        <strain evidence="11">USDA</strain>
    </source>
</reference>
<dbReference type="InterPro" id="IPR045190">
    <property type="entry name" value="MCCB/AccD1-like"/>
</dbReference>
<dbReference type="GO" id="GO:0004485">
    <property type="term" value="F:methylcrotonoyl-CoA carboxylase activity"/>
    <property type="evidence" value="ECO:0007669"/>
    <property type="project" value="UniProtKB-EC"/>
</dbReference>
<dbReference type="Pfam" id="PF01039">
    <property type="entry name" value="Carboxyl_trans"/>
    <property type="match status" value="1"/>
</dbReference>
<dbReference type="Gene3D" id="3.90.226.10">
    <property type="entry name" value="2-enoyl-CoA Hydratase, Chain A, domain 1"/>
    <property type="match status" value="2"/>
</dbReference>
<dbReference type="InterPro" id="IPR034733">
    <property type="entry name" value="AcCoA_carboxyl_beta"/>
</dbReference>
<name>A0A1I8P2J9_STOCA</name>
<dbReference type="OrthoDB" id="439921at2759"/>
<dbReference type="FunFam" id="3.90.226.10:FF:000007">
    <property type="entry name" value="Methylcrotonoyl-CoA carboxylase subunit beta"/>
    <property type="match status" value="1"/>
</dbReference>
<dbReference type="GO" id="GO:0006552">
    <property type="term" value="P:L-leucine catabolic process"/>
    <property type="evidence" value="ECO:0007669"/>
    <property type="project" value="UniProtKB-UniPathway"/>
</dbReference>
<dbReference type="GO" id="GO:0005739">
    <property type="term" value="C:mitochondrion"/>
    <property type="evidence" value="ECO:0007669"/>
    <property type="project" value="TreeGrafter"/>
</dbReference>
<dbReference type="InterPro" id="IPR011762">
    <property type="entry name" value="COA_CT_N"/>
</dbReference>
<proteinExistence type="inferred from homology"/>
<dbReference type="PANTHER" id="PTHR22855">
    <property type="entry name" value="ACETYL, PROPIONYL, PYRUVATE, AND GLUTACONYL CARBOXYLASE-RELATED"/>
    <property type="match status" value="1"/>
</dbReference>
<dbReference type="KEGG" id="scac:106095920"/>
<dbReference type="SUPFAM" id="SSF52096">
    <property type="entry name" value="ClpP/crotonase"/>
    <property type="match status" value="2"/>
</dbReference>
<evidence type="ECO:0000313" key="11">
    <source>
        <dbReference type="EnsemblMetazoa" id="SCAU004256-PD"/>
    </source>
</evidence>
<dbReference type="UniPathway" id="UPA00363">
    <property type="reaction ID" value="UER00861"/>
</dbReference>
<evidence type="ECO:0000256" key="3">
    <source>
        <dbReference type="ARBA" id="ARBA00026116"/>
    </source>
</evidence>
<dbReference type="FunFam" id="3.90.226.10:FF:000004">
    <property type="entry name" value="Methylcrotonoyl-CoA carboxylase beta chain"/>
    <property type="match status" value="1"/>
</dbReference>
<comment type="catalytic activity">
    <reaction evidence="7">
        <text>3-methylbut-2-enoyl-CoA + hydrogencarbonate + ATP = 3-methyl-(2E)-glutaconyl-CoA + ADP + phosphate + H(+)</text>
        <dbReference type="Rhea" id="RHEA:13589"/>
        <dbReference type="ChEBI" id="CHEBI:15378"/>
        <dbReference type="ChEBI" id="CHEBI:17544"/>
        <dbReference type="ChEBI" id="CHEBI:30616"/>
        <dbReference type="ChEBI" id="CHEBI:43474"/>
        <dbReference type="ChEBI" id="CHEBI:57344"/>
        <dbReference type="ChEBI" id="CHEBI:57346"/>
        <dbReference type="ChEBI" id="CHEBI:456216"/>
        <dbReference type="EC" id="6.4.1.4"/>
    </reaction>
</comment>
<dbReference type="InterPro" id="IPR011763">
    <property type="entry name" value="COA_CT_C"/>
</dbReference>
<feature type="domain" description="CoA carboxyltransferase C-terminal" evidence="10">
    <location>
        <begin position="324"/>
        <end position="573"/>
    </location>
</feature>
<dbReference type="Proteomes" id="UP000095300">
    <property type="component" value="Unassembled WGS sequence"/>
</dbReference>
<accession>A0A1I8P2J9</accession>
<dbReference type="STRING" id="35570.A0A1I8P2J9"/>
<evidence type="ECO:0000313" key="12">
    <source>
        <dbReference type="Proteomes" id="UP000095300"/>
    </source>
</evidence>
<keyword evidence="12" id="KW-1185">Reference proteome</keyword>
<feature type="domain" description="CoA carboxyltransferase N-terminal" evidence="9">
    <location>
        <begin position="49"/>
        <end position="306"/>
    </location>
</feature>
<evidence type="ECO:0000256" key="1">
    <source>
        <dbReference type="ARBA" id="ARBA00006102"/>
    </source>
</evidence>
<dbReference type="InterPro" id="IPR029045">
    <property type="entry name" value="ClpP/crotonase-like_dom_sf"/>
</dbReference>
<evidence type="ECO:0000259" key="9">
    <source>
        <dbReference type="PROSITE" id="PS50980"/>
    </source>
</evidence>
<dbReference type="EnsemblMetazoa" id="SCAU004256-RD">
    <property type="protein sequence ID" value="SCAU004256-PD"/>
    <property type="gene ID" value="SCAU004256"/>
</dbReference>
<dbReference type="VEuPathDB" id="VectorBase:SCAU004256"/>
<evidence type="ECO:0000259" key="10">
    <source>
        <dbReference type="PROSITE" id="PS50989"/>
    </source>
</evidence>
<organism evidence="11 12">
    <name type="scientific">Stomoxys calcitrans</name>
    <name type="common">Stable fly</name>
    <name type="synonym">Conops calcitrans</name>
    <dbReference type="NCBI Taxonomy" id="35570"/>
    <lineage>
        <taxon>Eukaryota</taxon>
        <taxon>Metazoa</taxon>
        <taxon>Ecdysozoa</taxon>
        <taxon>Arthropoda</taxon>
        <taxon>Hexapoda</taxon>
        <taxon>Insecta</taxon>
        <taxon>Pterygota</taxon>
        <taxon>Neoptera</taxon>
        <taxon>Endopterygota</taxon>
        <taxon>Diptera</taxon>
        <taxon>Brachycera</taxon>
        <taxon>Muscomorpha</taxon>
        <taxon>Muscoidea</taxon>
        <taxon>Muscidae</taxon>
        <taxon>Stomoxys</taxon>
    </lineage>
</organism>
<evidence type="ECO:0000256" key="8">
    <source>
        <dbReference type="ARBA" id="ARBA00069234"/>
    </source>
</evidence>
<sequence length="581" mass="62740">MLKLSIFRNSIATQLLRGSVRLLHVGEANVLPTSVDCNSGEFKENEKDMLKLVNELRSITSEVLTGGGAKAIERHTSRGKLLARERINKLLDKGSPFLELSTLAGYQLYGDEVVNSGGIITGVGRICGTECVVVANDATVKGGSYYPITVKKHLRAQEVAQENRLPCVYLVDSGGANLPRQAEVFPDKLHFGRIFFNQANMSGLGIPQIAVVMGSCTAGGAYVPAMADESIIVKKQGTIFLAGPPLVKAATGEEVSADDLGGADLHCKTSGVTDHYAVDDEHALYLARQVVSNLNLPATNAYDENLIYSSKKTIKAATNSFEAEVEEPKYDPRELYGIVGPNLTKSFDVREVIARIVDGSRFTEFKKLYGETLVCGFAKLYGHTVGIVGNNGVLFSESALKGAHFIQLCAQRNIPLVFLQNITGFMVGRDAEAHGIAKNGAKMVTAVACANVPKFTVIIGGSYGAGNYGMCGRAYSPRFLFMWPNSRISVMGGTQAANVLAQITADQRKRSGKEFTEAEANKLKAPIIETFEKEGSPYYSTARLWDDGIIDPANTRQVLGLSLKTALNNPGDRTKFGVFRM</sequence>
<dbReference type="PROSITE" id="PS50989">
    <property type="entry name" value="COA_CT_CTER"/>
    <property type="match status" value="1"/>
</dbReference>
<comment type="pathway">
    <text evidence="2">Amino-acid degradation; L-leucine degradation; (S)-3-hydroxy-3-methylglutaryl-CoA from 3-isovaleryl-CoA: step 2/3.</text>
</comment>
<dbReference type="EC" id="6.4.1.4" evidence="3"/>
<evidence type="ECO:0000256" key="6">
    <source>
        <dbReference type="ARBA" id="ARBA00031404"/>
    </source>
</evidence>
<dbReference type="GO" id="GO:1905202">
    <property type="term" value="C:methylcrotonoyl-CoA carboxylase complex"/>
    <property type="evidence" value="ECO:0007669"/>
    <property type="project" value="TreeGrafter"/>
</dbReference>
<evidence type="ECO:0000256" key="4">
    <source>
        <dbReference type="ARBA" id="ARBA00031109"/>
    </source>
</evidence>
<comment type="similarity">
    <text evidence="1">Belongs to the AccD/PCCB family.</text>
</comment>
<evidence type="ECO:0000256" key="2">
    <source>
        <dbReference type="ARBA" id="ARBA00025711"/>
    </source>
</evidence>